<protein>
    <recommendedName>
        <fullName evidence="3">Ricin B lectin domain-containing protein</fullName>
    </recommendedName>
</protein>
<proteinExistence type="predicted"/>
<organism evidence="1 2">
    <name type="scientific">Mycena citricolor</name>
    <dbReference type="NCBI Taxonomy" id="2018698"/>
    <lineage>
        <taxon>Eukaryota</taxon>
        <taxon>Fungi</taxon>
        <taxon>Dikarya</taxon>
        <taxon>Basidiomycota</taxon>
        <taxon>Agaricomycotina</taxon>
        <taxon>Agaricomycetes</taxon>
        <taxon>Agaricomycetidae</taxon>
        <taxon>Agaricales</taxon>
        <taxon>Marasmiineae</taxon>
        <taxon>Mycenaceae</taxon>
        <taxon>Mycena</taxon>
    </lineage>
</organism>
<dbReference type="Gene3D" id="2.80.10.50">
    <property type="match status" value="3"/>
</dbReference>
<dbReference type="AlphaFoldDB" id="A0AAD2HTM3"/>
<name>A0AAD2HTM3_9AGAR</name>
<dbReference type="InterPro" id="IPR035992">
    <property type="entry name" value="Ricin_B-like_lectins"/>
</dbReference>
<comment type="caution">
    <text evidence="1">The sequence shown here is derived from an EMBL/GenBank/DDBJ whole genome shotgun (WGS) entry which is preliminary data.</text>
</comment>
<evidence type="ECO:0008006" key="3">
    <source>
        <dbReference type="Google" id="ProtNLM"/>
    </source>
</evidence>
<reference evidence="1" key="1">
    <citation type="submission" date="2023-11" db="EMBL/GenBank/DDBJ databases">
        <authorList>
            <person name="De Vega J J."/>
            <person name="De Vega J J."/>
        </authorList>
    </citation>
    <scope>NUCLEOTIDE SEQUENCE</scope>
</reference>
<sequence>MNSSRTATKVEHAESRTSLFPSPPLPLPFSRAFFRPIFLCQPEHLQSFLPTPLNILMLLSTLFSTLLAAGAVSAAPLAARDVSLNAAAVAQSQVRDTTATRALSATTITTSDGRCLSVDPFSGDFRENLTPISAVKCDGSANQTWDVITSGVHNNVKGQALIVSALTQACLNFDNRRQPGNQVLLFSCGGRADGSGQVQSAQLYAFNGATGPQALVPQSSNGKTCLTINSANHLDQVDCNGASSATGLELFTFGGSGAAAAAATTAAAAAATTAAAVATTSDPAAATCAGGKTTVTVTVTVTQSAAAVSTAAVITAAATTAAPTNVAVVQTTAAATAASGPIAVSGAGGVLNPTAVAESHPRDTTAVRAASGVPIKDSAGKCLTVNPQAGDFRENLIPIQLAACDGSAGQQWDFITQGIHNNQANSALIVSTLTNGCLNFDDRRAPGDQVIIFSCGGRADGSGKVTNSQLFPFTSSSLSAPYVLAPENGNNKVCFVDNNGRLGNTACDATKAAANQLFTIGSGAAAAAAGTTVAAATTAAAAVTTTAAAVTSIAAAAVTTAAPATTTVAATATGPISVSRAGLALNPTAVAESQARDNTATRAATGVQIKDSTGKCLAVNPLAGDFRENLIPVDVVACDGSAGQKWDFITKGVHNDQANSALIVSSLTQGCLNFDDRRAAGDQVLLFSCGGRADGAGKVTNSQLFPFTSTSLSAPYALAPENGNNQVCFVNNNGVLDNVSCNAASASGNQLFTIVP</sequence>
<gene>
    <name evidence="1" type="ORF">MYCIT1_LOCUS32888</name>
</gene>
<keyword evidence="2" id="KW-1185">Reference proteome</keyword>
<accession>A0AAD2HTM3</accession>
<dbReference type="Proteomes" id="UP001295794">
    <property type="component" value="Unassembled WGS sequence"/>
</dbReference>
<evidence type="ECO:0000313" key="1">
    <source>
        <dbReference type="EMBL" id="CAK5281670.1"/>
    </source>
</evidence>
<evidence type="ECO:0000313" key="2">
    <source>
        <dbReference type="Proteomes" id="UP001295794"/>
    </source>
</evidence>
<dbReference type="PROSITE" id="PS50231">
    <property type="entry name" value="RICIN_B_LECTIN"/>
    <property type="match status" value="3"/>
</dbReference>
<dbReference type="SUPFAM" id="SSF50370">
    <property type="entry name" value="Ricin B-like lectins"/>
    <property type="match status" value="3"/>
</dbReference>
<dbReference type="EMBL" id="CAVNYO010000444">
    <property type="protein sequence ID" value="CAK5281670.1"/>
    <property type="molecule type" value="Genomic_DNA"/>
</dbReference>